<feature type="signal peptide" evidence="1">
    <location>
        <begin position="1"/>
        <end position="21"/>
    </location>
</feature>
<gene>
    <name evidence="2" type="ORF">AUC43_00940</name>
</gene>
<evidence type="ECO:0000313" key="3">
    <source>
        <dbReference type="Proteomes" id="UP000059542"/>
    </source>
</evidence>
<evidence type="ECO:0000313" key="2">
    <source>
        <dbReference type="EMBL" id="ALW83792.1"/>
    </source>
</evidence>
<dbReference type="AlphaFoldDB" id="A0A0U4AJN9"/>
<dbReference type="Proteomes" id="UP000059542">
    <property type="component" value="Chromosome"/>
</dbReference>
<keyword evidence="1" id="KW-0732">Signal</keyword>
<feature type="chain" id="PRO_5006846894" description="YARHG domain-containing protein" evidence="1">
    <location>
        <begin position="22"/>
        <end position="94"/>
    </location>
</feature>
<accession>A0A0U4AJN9</accession>
<protein>
    <recommendedName>
        <fullName evidence="4">YARHG domain-containing protein</fullName>
    </recommendedName>
</protein>
<proteinExistence type="predicted"/>
<evidence type="ECO:0000256" key="1">
    <source>
        <dbReference type="SAM" id="SignalP"/>
    </source>
</evidence>
<dbReference type="KEGG" id="hyg:AUC43_00940"/>
<dbReference type="EMBL" id="CP013909">
    <property type="protein sequence ID" value="ALW83792.1"/>
    <property type="molecule type" value="Genomic_DNA"/>
</dbReference>
<keyword evidence="3" id="KW-1185">Reference proteome</keyword>
<reference evidence="2 3" key="1">
    <citation type="submission" date="2015-12" db="EMBL/GenBank/DDBJ databases">
        <authorList>
            <person name="Shamseldin A."/>
            <person name="Moawad H."/>
            <person name="Abd El-Rahim W.M."/>
            <person name="Sadowsky M.J."/>
        </authorList>
    </citation>
    <scope>NUCLEOTIDE SEQUENCE [LARGE SCALE GENOMIC DNA]</scope>
    <source>
        <strain evidence="2 3">DG5B</strain>
    </source>
</reference>
<organism evidence="2 3">
    <name type="scientific">Hymenobacter sedentarius</name>
    <dbReference type="NCBI Taxonomy" id="1411621"/>
    <lineage>
        <taxon>Bacteria</taxon>
        <taxon>Pseudomonadati</taxon>
        <taxon>Bacteroidota</taxon>
        <taxon>Cytophagia</taxon>
        <taxon>Cytophagales</taxon>
        <taxon>Hymenobacteraceae</taxon>
        <taxon>Hymenobacter</taxon>
    </lineage>
</organism>
<dbReference type="RefSeq" id="WP_068188612.1">
    <property type="nucleotide sequence ID" value="NZ_CP013909.1"/>
</dbReference>
<sequence length="94" mass="10441">MRLFFLLFTALAGIVPAAAQQAPATTFHATERRVNNLMHTKLDVWFEYAKRYLYGKTWVTVKPHVGLTEAQLRQLLTVGEAAVGTVQAARPAPC</sequence>
<evidence type="ECO:0008006" key="4">
    <source>
        <dbReference type="Google" id="ProtNLM"/>
    </source>
</evidence>
<dbReference type="OrthoDB" id="100605at2"/>
<name>A0A0U4AJN9_9BACT</name>
<dbReference type="STRING" id="1411621.AUC43_00940"/>